<keyword evidence="6" id="KW-0687">Ribonucleoprotein</keyword>
<dbReference type="STRING" id="50990.A0A4Y7QK05"/>
<dbReference type="InterPro" id="IPR033650">
    <property type="entry name" value="Ribosomal_mL46_NUDIX"/>
</dbReference>
<comment type="subcellular location">
    <subcellularLocation>
        <location evidence="1">Mitochondrion</location>
    </subcellularLocation>
</comment>
<dbReference type="Gene3D" id="3.90.79.10">
    <property type="entry name" value="Nucleoside Triphosphate Pyrophosphohydrolase"/>
    <property type="match status" value="1"/>
</dbReference>
<keyword evidence="10" id="KW-1185">Reference proteome</keyword>
<keyword evidence="4" id="KW-0689">Ribosomal protein</keyword>
<sequence length="277" mass="32083">MSSSVFRKTRWASARSCFSDQRCLATHATEAKTQSHLLTAGVVLNRAPILTTAPTPFERAFYDYQRRIYRALQNPFPDYFYFKDGSVLEGRFKAEERAREKEAFGKGFGEAVDDSTSILTDDDAEREQEQPKLRVTKADKLKDYKSLDRRGPRNLYLLIKGKPTDKYAWRFPQGATVRKDELLHEAAQRLLHEQCGDAMNTWIVGRRPIGLLEFNYPTNAENDHVGEKVFFMKGHIFAGQVKPKDDIADFAWLTKEEIEQWVDKEYWNGVKDILSDW</sequence>
<dbReference type="AlphaFoldDB" id="A0A4Y7QK05"/>
<evidence type="ECO:0000313" key="9">
    <source>
        <dbReference type="EMBL" id="TDL27230.1"/>
    </source>
</evidence>
<name>A0A4Y7QK05_9AGAM</name>
<dbReference type="OrthoDB" id="414075at2759"/>
<dbReference type="GO" id="GO:0005762">
    <property type="term" value="C:mitochondrial large ribosomal subunit"/>
    <property type="evidence" value="ECO:0007669"/>
    <property type="project" value="TreeGrafter"/>
</dbReference>
<keyword evidence="3" id="KW-0809">Transit peptide</keyword>
<evidence type="ECO:0000256" key="5">
    <source>
        <dbReference type="ARBA" id="ARBA00023128"/>
    </source>
</evidence>
<evidence type="ECO:0000256" key="7">
    <source>
        <dbReference type="ARBA" id="ARBA00035190"/>
    </source>
</evidence>
<proteinExistence type="inferred from homology"/>
<dbReference type="InterPro" id="IPR021757">
    <property type="entry name" value="Ribosomal_mL46_N"/>
</dbReference>
<dbReference type="InterPro" id="IPR015797">
    <property type="entry name" value="NUDIX_hydrolase-like_dom_sf"/>
</dbReference>
<evidence type="ECO:0000256" key="1">
    <source>
        <dbReference type="ARBA" id="ARBA00004173"/>
    </source>
</evidence>
<protein>
    <recommendedName>
        <fullName evidence="7">Large ribosomal subunit protein mL46</fullName>
    </recommendedName>
</protein>
<organism evidence="9 10">
    <name type="scientific">Rickenella mellea</name>
    <dbReference type="NCBI Taxonomy" id="50990"/>
    <lineage>
        <taxon>Eukaryota</taxon>
        <taxon>Fungi</taxon>
        <taxon>Dikarya</taxon>
        <taxon>Basidiomycota</taxon>
        <taxon>Agaricomycotina</taxon>
        <taxon>Agaricomycetes</taxon>
        <taxon>Hymenochaetales</taxon>
        <taxon>Rickenellaceae</taxon>
        <taxon>Rickenella</taxon>
    </lineage>
</organism>
<comment type="similarity">
    <text evidence="2">Belongs to the mitochondrion-specific ribosomal protein mL46 family.</text>
</comment>
<dbReference type="Pfam" id="PF11788">
    <property type="entry name" value="MRP-L46"/>
    <property type="match status" value="1"/>
</dbReference>
<reference evidence="9 10" key="1">
    <citation type="submission" date="2018-06" db="EMBL/GenBank/DDBJ databases">
        <title>A transcriptomic atlas of mushroom development highlights an independent origin of complex multicellularity.</title>
        <authorList>
            <consortium name="DOE Joint Genome Institute"/>
            <person name="Krizsan K."/>
            <person name="Almasi E."/>
            <person name="Merenyi Z."/>
            <person name="Sahu N."/>
            <person name="Viragh M."/>
            <person name="Koszo T."/>
            <person name="Mondo S."/>
            <person name="Kiss B."/>
            <person name="Balint B."/>
            <person name="Kues U."/>
            <person name="Barry K."/>
            <person name="Hegedus J.C."/>
            <person name="Henrissat B."/>
            <person name="Johnson J."/>
            <person name="Lipzen A."/>
            <person name="Ohm R."/>
            <person name="Nagy I."/>
            <person name="Pangilinan J."/>
            <person name="Yan J."/>
            <person name="Xiong Y."/>
            <person name="Grigoriev I.V."/>
            <person name="Hibbett D.S."/>
            <person name="Nagy L.G."/>
        </authorList>
    </citation>
    <scope>NUCLEOTIDE SEQUENCE [LARGE SCALE GENOMIC DNA]</scope>
    <source>
        <strain evidence="9 10">SZMC22713</strain>
    </source>
</reference>
<dbReference type="FunFam" id="3.90.79.10:FF:000018">
    <property type="entry name" value="39S ribosomal protein L46, mitochondrial"/>
    <property type="match status" value="1"/>
</dbReference>
<accession>A0A4Y7QK05</accession>
<dbReference type="CDD" id="cd04661">
    <property type="entry name" value="NUDIX_MRP_L46"/>
    <property type="match status" value="1"/>
</dbReference>
<evidence type="ECO:0000259" key="8">
    <source>
        <dbReference type="Pfam" id="PF11788"/>
    </source>
</evidence>
<dbReference type="Proteomes" id="UP000294933">
    <property type="component" value="Unassembled WGS sequence"/>
</dbReference>
<dbReference type="GO" id="GO:0003735">
    <property type="term" value="F:structural constituent of ribosome"/>
    <property type="evidence" value="ECO:0007669"/>
    <property type="project" value="InterPro"/>
</dbReference>
<dbReference type="VEuPathDB" id="FungiDB:BD410DRAFT_835539"/>
<feature type="domain" description="Large ribosomal subunit protein mL46 N-terminal" evidence="8">
    <location>
        <begin position="38"/>
        <end position="139"/>
    </location>
</feature>
<dbReference type="PANTHER" id="PTHR13124">
    <property type="entry name" value="39S RIBOSOMAL PROTEIN L46, MITOCHONDRIAL PRECURSOR-RELATED"/>
    <property type="match status" value="1"/>
</dbReference>
<keyword evidence="5" id="KW-0496">Mitochondrion</keyword>
<dbReference type="SUPFAM" id="SSF55811">
    <property type="entry name" value="Nudix"/>
    <property type="match status" value="1"/>
</dbReference>
<evidence type="ECO:0000256" key="4">
    <source>
        <dbReference type="ARBA" id="ARBA00022980"/>
    </source>
</evidence>
<evidence type="ECO:0000256" key="6">
    <source>
        <dbReference type="ARBA" id="ARBA00023274"/>
    </source>
</evidence>
<dbReference type="EMBL" id="ML170159">
    <property type="protein sequence ID" value="TDL27230.1"/>
    <property type="molecule type" value="Genomic_DNA"/>
</dbReference>
<evidence type="ECO:0000256" key="3">
    <source>
        <dbReference type="ARBA" id="ARBA00022946"/>
    </source>
</evidence>
<dbReference type="InterPro" id="IPR040008">
    <property type="entry name" value="Ribosomal_mL46"/>
</dbReference>
<gene>
    <name evidence="9" type="ORF">BD410DRAFT_835539</name>
</gene>
<evidence type="ECO:0000256" key="2">
    <source>
        <dbReference type="ARBA" id="ARBA00009070"/>
    </source>
</evidence>
<dbReference type="GO" id="GO:0005743">
    <property type="term" value="C:mitochondrial inner membrane"/>
    <property type="evidence" value="ECO:0007669"/>
    <property type="project" value="UniProtKB-ARBA"/>
</dbReference>
<evidence type="ECO:0000313" key="10">
    <source>
        <dbReference type="Proteomes" id="UP000294933"/>
    </source>
</evidence>
<dbReference type="PANTHER" id="PTHR13124:SF12">
    <property type="entry name" value="LARGE RIBOSOMAL SUBUNIT PROTEIN ML46"/>
    <property type="match status" value="1"/>
</dbReference>